<dbReference type="Gene3D" id="2.130.10.10">
    <property type="entry name" value="YVTN repeat-like/Quinoprotein amine dehydrogenase"/>
    <property type="match status" value="3"/>
</dbReference>
<dbReference type="AlphaFoldDB" id="A0A1T4ZQ28"/>
<dbReference type="InterPro" id="IPR015943">
    <property type="entry name" value="WD40/YVTN_repeat-like_dom_sf"/>
</dbReference>
<proteinExistence type="predicted"/>
<accession>A0A1T4ZQ28</accession>
<dbReference type="OrthoDB" id="799853at2"/>
<evidence type="ECO:0000313" key="1">
    <source>
        <dbReference type="EMBL" id="SKB24657.1"/>
    </source>
</evidence>
<dbReference type="EMBL" id="FUYL01000001">
    <property type="protein sequence ID" value="SKB24657.1"/>
    <property type="molecule type" value="Genomic_DNA"/>
</dbReference>
<name>A0A1T4ZQ28_9FLAO</name>
<dbReference type="SUPFAM" id="SSF63829">
    <property type="entry name" value="Calcium-dependent phosphotriesterase"/>
    <property type="match status" value="1"/>
</dbReference>
<organism evidence="1 2">
    <name type="scientific">Maribacter arcticus</name>
    <dbReference type="NCBI Taxonomy" id="561365"/>
    <lineage>
        <taxon>Bacteria</taxon>
        <taxon>Pseudomonadati</taxon>
        <taxon>Bacteroidota</taxon>
        <taxon>Flavobacteriia</taxon>
        <taxon>Flavobacteriales</taxon>
        <taxon>Flavobacteriaceae</taxon>
        <taxon>Maribacter</taxon>
    </lineage>
</organism>
<evidence type="ECO:0000313" key="2">
    <source>
        <dbReference type="Proteomes" id="UP000190339"/>
    </source>
</evidence>
<reference evidence="2" key="1">
    <citation type="submission" date="2017-02" db="EMBL/GenBank/DDBJ databases">
        <authorList>
            <person name="Varghese N."/>
            <person name="Submissions S."/>
        </authorList>
    </citation>
    <scope>NUCLEOTIDE SEQUENCE [LARGE SCALE GENOMIC DNA]</scope>
    <source>
        <strain evidence="2">DSM 23546</strain>
    </source>
</reference>
<sequence length="346" mass="39418">MQRFKYILLILVFTISCKTKKHNTNKRDSKNDLVINVGKTFSVISKFDTIFKPNAPKRITRNIKLDNEGRLLIAAYDDIVRYNGDSFTKLVKPEGIESWYAFDVLEDSKENIWIASDQSGVFRIDSETGAVTNFTTKDGLGHLRNMCVYEDKAGNIWIGGQGGLSKYDGSKFTNFTLEDGLPHNDINTILEDNKGNIWFGTRGNAGLYDGNTFTEIKNDEGKSFFNVWSIIEDKSNNIWLVDSSGLWKHRNNTFTHELPDVWKIYEDTKGGFWYTGMLKGGSSTLKRIEASSLIDEKLEITEVFKTERMFFGVVEDKEGNLWIGGGDGIWQYNGETIEYYTGIIKK</sequence>
<gene>
    <name evidence="1" type="ORF">SAMN05660866_00002</name>
</gene>
<dbReference type="Pfam" id="PF07494">
    <property type="entry name" value="Reg_prop"/>
    <property type="match status" value="2"/>
</dbReference>
<dbReference type="RefSeq" id="WP_079510360.1">
    <property type="nucleotide sequence ID" value="NZ_FUYL01000001.1"/>
</dbReference>
<keyword evidence="2" id="KW-1185">Reference proteome</keyword>
<protein>
    <submittedName>
        <fullName evidence="1">Two component regulator propeller</fullName>
    </submittedName>
</protein>
<dbReference type="PROSITE" id="PS51257">
    <property type="entry name" value="PROKAR_LIPOPROTEIN"/>
    <property type="match status" value="1"/>
</dbReference>
<dbReference type="Proteomes" id="UP000190339">
    <property type="component" value="Unassembled WGS sequence"/>
</dbReference>
<dbReference type="InterPro" id="IPR011110">
    <property type="entry name" value="Reg_prop"/>
</dbReference>